<dbReference type="EMBL" id="BJNV01000049">
    <property type="protein sequence ID" value="GEC96658.1"/>
    <property type="molecule type" value="Genomic_DNA"/>
</dbReference>
<dbReference type="InterPro" id="IPR016187">
    <property type="entry name" value="CTDL_fold"/>
</dbReference>
<dbReference type="Proteomes" id="UP000318422">
    <property type="component" value="Unassembled WGS sequence"/>
</dbReference>
<evidence type="ECO:0000259" key="2">
    <source>
        <dbReference type="Pfam" id="PF03781"/>
    </source>
</evidence>
<dbReference type="GO" id="GO:0120147">
    <property type="term" value="F:formylglycine-generating oxidase activity"/>
    <property type="evidence" value="ECO:0007669"/>
    <property type="project" value="TreeGrafter"/>
</dbReference>
<evidence type="ECO:0000313" key="4">
    <source>
        <dbReference type="Proteomes" id="UP000318422"/>
    </source>
</evidence>
<dbReference type="RefSeq" id="WP_141353180.1">
    <property type="nucleotide sequence ID" value="NZ_BJNV01000049.1"/>
</dbReference>
<feature type="compositionally biased region" description="Basic and acidic residues" evidence="1">
    <location>
        <begin position="233"/>
        <end position="250"/>
    </location>
</feature>
<proteinExistence type="predicted"/>
<feature type="domain" description="Sulfatase-modifying factor enzyme-like" evidence="2">
    <location>
        <begin position="56"/>
        <end position="286"/>
    </location>
</feature>
<name>A0A4Y4CUT8_ZOORA</name>
<dbReference type="InterPro" id="IPR005532">
    <property type="entry name" value="SUMF_dom"/>
</dbReference>
<evidence type="ECO:0000313" key="3">
    <source>
        <dbReference type="EMBL" id="GEC96658.1"/>
    </source>
</evidence>
<comment type="caution">
    <text evidence="3">The sequence shown here is derived from an EMBL/GenBank/DDBJ whole genome shotgun (WGS) entry which is preliminary data.</text>
</comment>
<sequence>MSQAATQLCRADLSYPPEAQRWPSAFPPAGASAWGDDQYGLWIEVVIGGPVQRFRWIEPGEFLMGSPEGEPERSGDEGPQHVVRLTEGFWLAETACSLAVWEAVVGDNLSDFKDDPHNPVENVSWDDVAGEGGFLRRLERLLPGLAASLPTEAEWEYACRAGTETAFNWGSDTITPEQANYNASVAYNGGPTGEYRQKTMPVKSFTPNAWGLYQMHGNVWEWCADGPRSYDGSPRENPRGETGDGKDAPRVVRGGSWIGGPHGLRAACRRTGRRVRRDHDQGFRLLLRSTSPGAERPPEAAGTRDA</sequence>
<feature type="compositionally biased region" description="Basic and acidic residues" evidence="1">
    <location>
        <begin position="296"/>
        <end position="306"/>
    </location>
</feature>
<accession>A0A4Y4CUT8</accession>
<dbReference type="PANTHER" id="PTHR23150">
    <property type="entry name" value="SULFATASE MODIFYING FACTOR 1, 2"/>
    <property type="match status" value="1"/>
</dbReference>
<organism evidence="3 4">
    <name type="scientific">Zoogloea ramigera</name>
    <dbReference type="NCBI Taxonomy" id="350"/>
    <lineage>
        <taxon>Bacteria</taxon>
        <taxon>Pseudomonadati</taxon>
        <taxon>Pseudomonadota</taxon>
        <taxon>Betaproteobacteria</taxon>
        <taxon>Rhodocyclales</taxon>
        <taxon>Zoogloeaceae</taxon>
        <taxon>Zoogloea</taxon>
    </lineage>
</organism>
<feature type="region of interest" description="Disordered" evidence="1">
    <location>
        <begin position="229"/>
        <end position="255"/>
    </location>
</feature>
<dbReference type="Gene3D" id="3.90.1580.10">
    <property type="entry name" value="paralog of FGE (formylglycine-generating enzyme)"/>
    <property type="match status" value="1"/>
</dbReference>
<keyword evidence="4" id="KW-1185">Reference proteome</keyword>
<dbReference type="PANTHER" id="PTHR23150:SF19">
    <property type="entry name" value="FORMYLGLYCINE-GENERATING ENZYME"/>
    <property type="match status" value="1"/>
</dbReference>
<dbReference type="AlphaFoldDB" id="A0A4Y4CUT8"/>
<dbReference type="InterPro" id="IPR042095">
    <property type="entry name" value="SUMF_sf"/>
</dbReference>
<dbReference type="Pfam" id="PF03781">
    <property type="entry name" value="FGE-sulfatase"/>
    <property type="match status" value="1"/>
</dbReference>
<dbReference type="InterPro" id="IPR051043">
    <property type="entry name" value="Sulfatase_Mod_Factor_Kinase"/>
</dbReference>
<dbReference type="OrthoDB" id="9768004at2"/>
<protein>
    <recommendedName>
        <fullName evidence="2">Sulfatase-modifying factor enzyme-like domain-containing protein</fullName>
    </recommendedName>
</protein>
<reference evidence="3 4" key="1">
    <citation type="submission" date="2019-06" db="EMBL/GenBank/DDBJ databases">
        <title>Whole genome shotgun sequence of Zoogloea ramigera NBRC 15342.</title>
        <authorList>
            <person name="Hosoyama A."/>
            <person name="Uohara A."/>
            <person name="Ohji S."/>
            <person name="Ichikawa N."/>
        </authorList>
    </citation>
    <scope>NUCLEOTIDE SEQUENCE [LARGE SCALE GENOMIC DNA]</scope>
    <source>
        <strain evidence="3 4">NBRC 15342</strain>
    </source>
</reference>
<gene>
    <name evidence="3" type="ORF">ZRA01_27310</name>
</gene>
<evidence type="ECO:0000256" key="1">
    <source>
        <dbReference type="SAM" id="MobiDB-lite"/>
    </source>
</evidence>
<feature type="region of interest" description="Disordered" evidence="1">
    <location>
        <begin position="268"/>
        <end position="306"/>
    </location>
</feature>
<dbReference type="SUPFAM" id="SSF56436">
    <property type="entry name" value="C-type lectin-like"/>
    <property type="match status" value="1"/>
</dbReference>